<dbReference type="InterPro" id="IPR022986">
    <property type="entry name" value="UPF0237_ACT"/>
</dbReference>
<dbReference type="GeneID" id="89289488"/>
<comment type="similarity">
    <text evidence="1">Belongs to the UPF0237 family.</text>
</comment>
<dbReference type="InterPro" id="IPR050990">
    <property type="entry name" value="UPF0237/GcvR_regulator"/>
</dbReference>
<dbReference type="HAMAP" id="MF_01054">
    <property type="entry name" value="UPF0237"/>
    <property type="match status" value="1"/>
</dbReference>
<dbReference type="PANTHER" id="PTHR34875:SF6">
    <property type="entry name" value="UPF0237 PROTEIN MJ1558"/>
    <property type="match status" value="1"/>
</dbReference>
<feature type="domain" description="ACT" evidence="2">
    <location>
        <begin position="17"/>
        <end position="91"/>
    </location>
</feature>
<sequence>MSTRDQQELQEGREYIVVFVHGRDRPGIVAGLAGVLAEANANILDISQTVMRGIFTMAMIVDVTDARLRIEELRSRLDEKGRELGVEVSVYHIDVVKYLQRP</sequence>
<dbReference type="RefSeq" id="WP_338248724.1">
    <property type="nucleotide sequence ID" value="NZ_AP028907.1"/>
</dbReference>
<dbReference type="SUPFAM" id="SSF55021">
    <property type="entry name" value="ACT-like"/>
    <property type="match status" value="1"/>
</dbReference>
<evidence type="ECO:0000256" key="1">
    <source>
        <dbReference type="HAMAP-Rule" id="MF_01054"/>
    </source>
</evidence>
<keyword evidence="4" id="KW-1185">Reference proteome</keyword>
<dbReference type="CDD" id="cd04872">
    <property type="entry name" value="ACT_1ZPV"/>
    <property type="match status" value="1"/>
</dbReference>
<dbReference type="Gene3D" id="3.30.70.260">
    <property type="match status" value="1"/>
</dbReference>
<organism evidence="3 4">
    <name type="scientific">Pyrodictium abyssi</name>
    <dbReference type="NCBI Taxonomy" id="54256"/>
    <lineage>
        <taxon>Archaea</taxon>
        <taxon>Thermoproteota</taxon>
        <taxon>Thermoprotei</taxon>
        <taxon>Desulfurococcales</taxon>
        <taxon>Pyrodictiaceae</taxon>
        <taxon>Pyrodictium</taxon>
    </lineage>
</organism>
<dbReference type="NCBIfam" id="NF001220">
    <property type="entry name" value="PRK00194.1"/>
    <property type="match status" value="1"/>
</dbReference>
<name>A0ABN6ZT72_9CREN</name>
<evidence type="ECO:0000313" key="4">
    <source>
        <dbReference type="Proteomes" id="UP001341135"/>
    </source>
</evidence>
<dbReference type="Proteomes" id="UP001341135">
    <property type="component" value="Chromosome"/>
</dbReference>
<gene>
    <name evidence="3" type="ORF">PABY_14770</name>
</gene>
<evidence type="ECO:0000259" key="2">
    <source>
        <dbReference type="PROSITE" id="PS51671"/>
    </source>
</evidence>
<proteinExistence type="inferred from homology"/>
<dbReference type="InterPro" id="IPR045865">
    <property type="entry name" value="ACT-like_dom_sf"/>
</dbReference>
<reference evidence="3 4" key="1">
    <citation type="submission" date="2023-09" db="EMBL/GenBank/DDBJ databases">
        <title>Pyrofollis japonicus gen. nov. sp. nov., a novel member of the family Pyrodictiaceae isolated from the Iheya North hydrothermal field.</title>
        <authorList>
            <person name="Miyazaki U."/>
            <person name="Sanari M."/>
            <person name="Tame A."/>
            <person name="Kitajima M."/>
            <person name="Okamoto A."/>
            <person name="Sawayama S."/>
            <person name="Miyazaki J."/>
            <person name="Takai K."/>
            <person name="Nakagawa S."/>
        </authorList>
    </citation>
    <scope>NUCLEOTIDE SEQUENCE [LARGE SCALE GENOMIC DNA]</scope>
    <source>
        <strain evidence="3 4">AV2</strain>
    </source>
</reference>
<dbReference type="PANTHER" id="PTHR34875">
    <property type="entry name" value="UPF0237 PROTEIN MJ1558"/>
    <property type="match status" value="1"/>
</dbReference>
<dbReference type="PROSITE" id="PS51671">
    <property type="entry name" value="ACT"/>
    <property type="match status" value="1"/>
</dbReference>
<dbReference type="InterPro" id="IPR002912">
    <property type="entry name" value="ACT_dom"/>
</dbReference>
<protein>
    <recommendedName>
        <fullName evidence="1">UPF0237 protein PABY_14770</fullName>
    </recommendedName>
</protein>
<dbReference type="Pfam" id="PF13740">
    <property type="entry name" value="ACT_6"/>
    <property type="match status" value="1"/>
</dbReference>
<accession>A0ABN6ZT72</accession>
<dbReference type="EMBL" id="AP028907">
    <property type="protein sequence ID" value="BES81910.1"/>
    <property type="molecule type" value="Genomic_DNA"/>
</dbReference>
<evidence type="ECO:0000313" key="3">
    <source>
        <dbReference type="EMBL" id="BES81910.1"/>
    </source>
</evidence>